<dbReference type="Pfam" id="PF00168">
    <property type="entry name" value="C2"/>
    <property type="match status" value="1"/>
</dbReference>
<dbReference type="Proteomes" id="UP000504615">
    <property type="component" value="Unplaced"/>
</dbReference>
<dbReference type="PROSITE" id="PS50004">
    <property type="entry name" value="C2"/>
    <property type="match status" value="1"/>
</dbReference>
<feature type="region of interest" description="Disordered" evidence="1">
    <location>
        <begin position="229"/>
        <end position="254"/>
    </location>
</feature>
<dbReference type="SMART" id="SM00239">
    <property type="entry name" value="C2"/>
    <property type="match status" value="1"/>
</dbReference>
<dbReference type="KEGG" id="pbar:105429763"/>
<dbReference type="GeneID" id="105429763"/>
<name>A0A6I9WIS0_9HYME</name>
<dbReference type="AlphaFoldDB" id="A0A6I9WIS0"/>
<dbReference type="Pfam" id="PF24656">
    <property type="entry name" value="CEPT76_peptidase"/>
    <property type="match status" value="1"/>
</dbReference>
<dbReference type="RefSeq" id="XP_011641235.1">
    <property type="nucleotide sequence ID" value="XM_011642933.2"/>
</dbReference>
<protein>
    <submittedName>
        <fullName evidence="4">Uncharacterized protein LOC105429763</fullName>
    </submittedName>
</protein>
<dbReference type="PANTHER" id="PTHR20837">
    <property type="entry name" value="CENTROSOMAL PROTEIN-RELATED"/>
    <property type="match status" value="1"/>
</dbReference>
<dbReference type="InterPro" id="IPR000008">
    <property type="entry name" value="C2_dom"/>
</dbReference>
<dbReference type="GO" id="GO:1904491">
    <property type="term" value="P:protein localization to ciliary transition zone"/>
    <property type="evidence" value="ECO:0007669"/>
    <property type="project" value="TreeGrafter"/>
</dbReference>
<evidence type="ECO:0000313" key="3">
    <source>
        <dbReference type="Proteomes" id="UP000504615"/>
    </source>
</evidence>
<dbReference type="GO" id="GO:0035869">
    <property type="term" value="C:ciliary transition zone"/>
    <property type="evidence" value="ECO:0007669"/>
    <property type="project" value="TreeGrafter"/>
</dbReference>
<gene>
    <name evidence="4" type="primary">LOC105429763</name>
</gene>
<organism evidence="3 4">
    <name type="scientific">Pogonomyrmex barbatus</name>
    <name type="common">red harvester ant</name>
    <dbReference type="NCBI Taxonomy" id="144034"/>
    <lineage>
        <taxon>Eukaryota</taxon>
        <taxon>Metazoa</taxon>
        <taxon>Ecdysozoa</taxon>
        <taxon>Arthropoda</taxon>
        <taxon>Hexapoda</taxon>
        <taxon>Insecta</taxon>
        <taxon>Pterygota</taxon>
        <taxon>Neoptera</taxon>
        <taxon>Endopterygota</taxon>
        <taxon>Hymenoptera</taxon>
        <taxon>Apocrita</taxon>
        <taxon>Aculeata</taxon>
        <taxon>Formicoidea</taxon>
        <taxon>Formicidae</taxon>
        <taxon>Myrmicinae</taxon>
        <taxon>Pogonomyrmex</taxon>
    </lineage>
</organism>
<dbReference type="InterPro" id="IPR052434">
    <property type="entry name" value="Tectonic-like_complex_comp"/>
</dbReference>
<dbReference type="InterPro" id="IPR056290">
    <property type="entry name" value="CEPT76/DRC7_peptidase-like_dom"/>
</dbReference>
<evidence type="ECO:0000256" key="1">
    <source>
        <dbReference type="SAM" id="MobiDB-lite"/>
    </source>
</evidence>
<evidence type="ECO:0000313" key="4">
    <source>
        <dbReference type="RefSeq" id="XP_011641235.1"/>
    </source>
</evidence>
<dbReference type="PANTHER" id="PTHR20837:SF0">
    <property type="entry name" value="COILED-COIL AND C2 DOMAIN-CONTAINING PROTEIN 2A"/>
    <property type="match status" value="1"/>
</dbReference>
<dbReference type="SUPFAM" id="SSF49562">
    <property type="entry name" value="C2 domain (Calcium/lipid-binding domain, CaLB)"/>
    <property type="match status" value="1"/>
</dbReference>
<keyword evidence="3" id="KW-1185">Reference proteome</keyword>
<accession>A0A6I9WIS0</accession>
<evidence type="ECO:0000259" key="2">
    <source>
        <dbReference type="PROSITE" id="PS50004"/>
    </source>
</evidence>
<dbReference type="Gene3D" id="2.60.40.150">
    <property type="entry name" value="C2 domain"/>
    <property type="match status" value="1"/>
</dbReference>
<feature type="domain" description="C2" evidence="2">
    <location>
        <begin position="322"/>
        <end position="438"/>
    </location>
</feature>
<reference evidence="4" key="1">
    <citation type="submission" date="2025-08" db="UniProtKB">
        <authorList>
            <consortium name="RefSeq"/>
        </authorList>
    </citation>
    <scope>IDENTIFICATION</scope>
</reference>
<sequence>MSSSSHIDFVTGFAQCSQDKTEQDLSLCYAYPVIDDDRDTSGVLTRSKRTSRVSQTGRNSSVEDGLYVSENPFTNKLVKPYKFDDVKPLYYEPRSRQQSHGKLVEIAVRDARVHAPLRENPSGSAGFPEIVSVSVLFKGKPVCRANSPFNRKLYKLFLRNSEYHNLAIRVHARHGESSVLPLPLPQRSVRDHKMDVDFAIGDGSGRMHPGTVVCTVSLSTYGDDLPDDESGACLYRPSNDPNDPQNSLFLSRPRRRATGKRDVKYFLLTDPALVLDHADQIGVATRRGTSPRESKPPDIVVTEQPAFSLLDVSIKNLFQASRPLRPSSSTRRHHTVGKTILAITVLRGVEVPVREESALVSPLLEVEWGNVVHATATAEGPAPVWQQTMHFELPRQNGGHRVKFRLYDQHPVWGQQWLGEATVPLEGHRNYQELERWIALSPLFTPVLSFGYVQSSPGRSHTRIYVLMKMEQPGNAKSPEANAIDTLLKGIQRCLATPYKVPGVETPEDAARLAMLLPSLPMHYGPVTPRQALNVNKVDHYGRAALLATLLQGLGLQPYVLLGSSQISRWTAYVLSIEENDVVLWDPEIGDHYQLSDSRCSLMKVSRLVNQSGIWENLQKSILPHNLRYNVAISKDWRPLAPVATSVASNRSVQTLELTVTTEEDAREKEGASEVEQHLRDRLSSWRSALGLTTIFNRHAVSVLRSFVSEIPRDMTRQIDKRDLKQLYRAYHTHGFLLNLRQTALDELAKQIAATKIHNITGPVEFALVCHVQRYIGKTCSVWLALAILRSR</sequence>
<dbReference type="InterPro" id="IPR035892">
    <property type="entry name" value="C2_domain_sf"/>
</dbReference>
<dbReference type="OrthoDB" id="2162143at2759"/>
<dbReference type="CDD" id="cd00030">
    <property type="entry name" value="C2"/>
    <property type="match status" value="1"/>
</dbReference>
<dbReference type="GO" id="GO:1905515">
    <property type="term" value="P:non-motile cilium assembly"/>
    <property type="evidence" value="ECO:0007669"/>
    <property type="project" value="TreeGrafter"/>
</dbReference>
<feature type="compositionally biased region" description="Polar residues" evidence="1">
    <location>
        <begin position="239"/>
        <end position="249"/>
    </location>
</feature>
<proteinExistence type="predicted"/>